<dbReference type="GO" id="GO:0005975">
    <property type="term" value="P:carbohydrate metabolic process"/>
    <property type="evidence" value="ECO:0007669"/>
    <property type="project" value="InterPro"/>
</dbReference>
<dbReference type="SUPFAM" id="SSF88713">
    <property type="entry name" value="Glycoside hydrolase/deacetylase"/>
    <property type="match status" value="1"/>
</dbReference>
<protein>
    <submittedName>
        <fullName evidence="4">Polysaccharide deacetylase family protein</fullName>
    </submittedName>
</protein>
<dbReference type="GO" id="GO:0005576">
    <property type="term" value="C:extracellular region"/>
    <property type="evidence" value="ECO:0007669"/>
    <property type="project" value="UniProtKB-SubCell"/>
</dbReference>
<dbReference type="InterPro" id="IPR051398">
    <property type="entry name" value="Polysacch_Deacetylase"/>
</dbReference>
<evidence type="ECO:0000259" key="3">
    <source>
        <dbReference type="PROSITE" id="PS51677"/>
    </source>
</evidence>
<gene>
    <name evidence="4" type="ORF">GLW01_08430</name>
</gene>
<sequence>MIPSAWVDFAGRWGGYALARQYTRNHPRILMYHRFTGDASADPAMADVFEKQVRHLAKHFNAMTLGELLAYFHAGERPPPHTVVMTVDDGHRDFFEFAWPILRRHNVPATLFAATGFIDRELWLWPDQVTWLLGQCGTLPERVQIAGAPLELGDTPWQAIVDRILAVSDDNRLRAPLELGEQLGCDLPSEAPEGYAPVTWDELRVLEASGIEIGGHTHTHPSLARMPEIRLPEEIHRCRERLDSELGMRPRPFCYPNGQPGDVTPAVRAAVKDAGFTGAVMAYADGARHEDVYQLRRHSSSSNPFQFYKASSGVEWLGRRWRRGGLS</sequence>
<reference evidence="4 5" key="1">
    <citation type="submission" date="2019-11" db="EMBL/GenBank/DDBJ databases">
        <title>Genome sequences of 17 halophilic strains isolated from different environments.</title>
        <authorList>
            <person name="Furrow R.E."/>
        </authorList>
    </citation>
    <scope>NUCLEOTIDE SEQUENCE [LARGE SCALE GENOMIC DNA]</scope>
    <source>
        <strain evidence="4 5">22507_15_FS</strain>
    </source>
</reference>
<evidence type="ECO:0000313" key="5">
    <source>
        <dbReference type="Proteomes" id="UP000460751"/>
    </source>
</evidence>
<dbReference type="Pfam" id="PF01522">
    <property type="entry name" value="Polysacc_deac_1"/>
    <property type="match status" value="1"/>
</dbReference>
<feature type="domain" description="NodB homology" evidence="3">
    <location>
        <begin position="81"/>
        <end position="327"/>
    </location>
</feature>
<proteinExistence type="predicted"/>
<name>A0A9X4YCT4_9GAMM</name>
<dbReference type="GO" id="GO:0016810">
    <property type="term" value="F:hydrolase activity, acting on carbon-nitrogen (but not peptide) bonds"/>
    <property type="evidence" value="ECO:0007669"/>
    <property type="project" value="InterPro"/>
</dbReference>
<dbReference type="Proteomes" id="UP000460751">
    <property type="component" value="Unassembled WGS sequence"/>
</dbReference>
<keyword evidence="5" id="KW-1185">Reference proteome</keyword>
<comment type="caution">
    <text evidence="4">The sequence shown here is derived from an EMBL/GenBank/DDBJ whole genome shotgun (WGS) entry which is preliminary data.</text>
</comment>
<dbReference type="RefSeq" id="WP_160898783.1">
    <property type="nucleotide sequence ID" value="NZ_WMEX01000004.1"/>
</dbReference>
<dbReference type="AlphaFoldDB" id="A0A9X4YCT4"/>
<dbReference type="CDD" id="cd10918">
    <property type="entry name" value="CE4_NodB_like_5s_6s"/>
    <property type="match status" value="1"/>
</dbReference>
<organism evidence="4 5">
    <name type="scientific">Vreelandella halophila</name>
    <dbReference type="NCBI Taxonomy" id="86177"/>
    <lineage>
        <taxon>Bacteria</taxon>
        <taxon>Pseudomonadati</taxon>
        <taxon>Pseudomonadota</taxon>
        <taxon>Gammaproteobacteria</taxon>
        <taxon>Oceanospirillales</taxon>
        <taxon>Halomonadaceae</taxon>
        <taxon>Vreelandella</taxon>
    </lineage>
</organism>
<dbReference type="PANTHER" id="PTHR34216:SF3">
    <property type="entry name" value="POLY-BETA-1,6-N-ACETYL-D-GLUCOSAMINE N-DEACETYLASE"/>
    <property type="match status" value="1"/>
</dbReference>
<dbReference type="PROSITE" id="PS51677">
    <property type="entry name" value="NODB"/>
    <property type="match status" value="1"/>
</dbReference>
<dbReference type="EMBL" id="WMEX01000004">
    <property type="protein sequence ID" value="MYL26820.1"/>
    <property type="molecule type" value="Genomic_DNA"/>
</dbReference>
<dbReference type="PANTHER" id="PTHR34216">
    <property type="match status" value="1"/>
</dbReference>
<evidence type="ECO:0000256" key="2">
    <source>
        <dbReference type="ARBA" id="ARBA00022729"/>
    </source>
</evidence>
<dbReference type="OrthoDB" id="9814639at2"/>
<dbReference type="Gene3D" id="3.20.20.370">
    <property type="entry name" value="Glycoside hydrolase/deacetylase"/>
    <property type="match status" value="1"/>
</dbReference>
<accession>A0A9X4YCT4</accession>
<dbReference type="InterPro" id="IPR002509">
    <property type="entry name" value="NODB_dom"/>
</dbReference>
<comment type="subcellular location">
    <subcellularLocation>
        <location evidence="1">Secreted</location>
    </subcellularLocation>
</comment>
<keyword evidence="2" id="KW-0732">Signal</keyword>
<dbReference type="InterPro" id="IPR011330">
    <property type="entry name" value="Glyco_hydro/deAcase_b/a-brl"/>
</dbReference>
<evidence type="ECO:0000256" key="1">
    <source>
        <dbReference type="ARBA" id="ARBA00004613"/>
    </source>
</evidence>
<evidence type="ECO:0000313" key="4">
    <source>
        <dbReference type="EMBL" id="MYL26820.1"/>
    </source>
</evidence>